<dbReference type="EMBL" id="GBRH01281995">
    <property type="protein sequence ID" value="JAD15900.1"/>
    <property type="molecule type" value="Transcribed_RNA"/>
</dbReference>
<proteinExistence type="predicted"/>
<dbReference type="AlphaFoldDB" id="A0A0A9U7D6"/>
<reference evidence="1" key="2">
    <citation type="journal article" date="2015" name="Data Brief">
        <title>Shoot transcriptome of the giant reed, Arundo donax.</title>
        <authorList>
            <person name="Barrero R.A."/>
            <person name="Guerrero F.D."/>
            <person name="Moolhuijzen P."/>
            <person name="Goolsby J.A."/>
            <person name="Tidwell J."/>
            <person name="Bellgard S.E."/>
            <person name="Bellgard M.I."/>
        </authorList>
    </citation>
    <scope>NUCLEOTIDE SEQUENCE</scope>
    <source>
        <tissue evidence="1">Shoot tissue taken approximately 20 cm above the soil surface</tissue>
    </source>
</reference>
<sequence>MVVQRRGSSSGQLLPMLVSLSATATTVGFMDLPHLRNLASSPLPPSLCKNSTQLTASVSYGCSSRPMARLTASCVVQGRRSRWKRKGRLMELAKAVAGAEEHVAVGAGAGDADLRAPAG</sequence>
<accession>A0A0A9U7D6</accession>
<evidence type="ECO:0000313" key="1">
    <source>
        <dbReference type="EMBL" id="JAD15900.1"/>
    </source>
</evidence>
<name>A0A0A9U7D6_ARUDO</name>
<reference evidence="1" key="1">
    <citation type="submission" date="2014-09" db="EMBL/GenBank/DDBJ databases">
        <authorList>
            <person name="Magalhaes I.L.F."/>
            <person name="Oliveira U."/>
            <person name="Santos F.R."/>
            <person name="Vidigal T.H.D.A."/>
            <person name="Brescovit A.D."/>
            <person name="Santos A.J."/>
        </authorList>
    </citation>
    <scope>NUCLEOTIDE SEQUENCE</scope>
    <source>
        <tissue evidence="1">Shoot tissue taken approximately 20 cm above the soil surface</tissue>
    </source>
</reference>
<organism evidence="1">
    <name type="scientific">Arundo donax</name>
    <name type="common">Giant reed</name>
    <name type="synonym">Donax arundinaceus</name>
    <dbReference type="NCBI Taxonomy" id="35708"/>
    <lineage>
        <taxon>Eukaryota</taxon>
        <taxon>Viridiplantae</taxon>
        <taxon>Streptophyta</taxon>
        <taxon>Embryophyta</taxon>
        <taxon>Tracheophyta</taxon>
        <taxon>Spermatophyta</taxon>
        <taxon>Magnoliopsida</taxon>
        <taxon>Liliopsida</taxon>
        <taxon>Poales</taxon>
        <taxon>Poaceae</taxon>
        <taxon>PACMAD clade</taxon>
        <taxon>Arundinoideae</taxon>
        <taxon>Arundineae</taxon>
        <taxon>Arundo</taxon>
    </lineage>
</organism>
<protein>
    <submittedName>
        <fullName evidence="1">Uncharacterized protein</fullName>
    </submittedName>
</protein>